<dbReference type="SUPFAM" id="SSF81901">
    <property type="entry name" value="HCP-like"/>
    <property type="match status" value="1"/>
</dbReference>
<feature type="repeat" description="PPR" evidence="3">
    <location>
        <begin position="361"/>
        <end position="395"/>
    </location>
</feature>
<dbReference type="Pfam" id="PF13041">
    <property type="entry name" value="PPR_2"/>
    <property type="match status" value="6"/>
</dbReference>
<evidence type="ECO:0000313" key="4">
    <source>
        <dbReference type="EMBL" id="KAG5604243.1"/>
    </source>
</evidence>
<dbReference type="NCBIfam" id="TIGR00756">
    <property type="entry name" value="PPR"/>
    <property type="match status" value="11"/>
</dbReference>
<feature type="repeat" description="PPR" evidence="3">
    <location>
        <begin position="431"/>
        <end position="465"/>
    </location>
</feature>
<evidence type="ECO:0000313" key="5">
    <source>
        <dbReference type="Proteomes" id="UP000824120"/>
    </source>
</evidence>
<feature type="repeat" description="PPR" evidence="3">
    <location>
        <begin position="256"/>
        <end position="290"/>
    </location>
</feature>
<organism evidence="4 5">
    <name type="scientific">Solanum commersonii</name>
    <name type="common">Commerson's wild potato</name>
    <name type="synonym">Commerson's nightshade</name>
    <dbReference type="NCBI Taxonomy" id="4109"/>
    <lineage>
        <taxon>Eukaryota</taxon>
        <taxon>Viridiplantae</taxon>
        <taxon>Streptophyta</taxon>
        <taxon>Embryophyta</taxon>
        <taxon>Tracheophyta</taxon>
        <taxon>Spermatophyta</taxon>
        <taxon>Magnoliopsida</taxon>
        <taxon>eudicotyledons</taxon>
        <taxon>Gunneridae</taxon>
        <taxon>Pentapetalae</taxon>
        <taxon>asterids</taxon>
        <taxon>lamiids</taxon>
        <taxon>Solanales</taxon>
        <taxon>Solanaceae</taxon>
        <taxon>Solanoideae</taxon>
        <taxon>Solaneae</taxon>
        <taxon>Solanum</taxon>
    </lineage>
</organism>
<evidence type="ECO:0008006" key="6">
    <source>
        <dbReference type="Google" id="ProtNLM"/>
    </source>
</evidence>
<feature type="repeat" description="PPR" evidence="3">
    <location>
        <begin position="593"/>
        <end position="627"/>
    </location>
</feature>
<feature type="repeat" description="PPR" evidence="3">
    <location>
        <begin position="558"/>
        <end position="592"/>
    </location>
</feature>
<sequence>MRRCSAFVFPYQCQVLSYHQYLGSVTKHMSFFSYSTNSAVEKLSGLTLTAARPFPDYSPKKPSIRDSELVQHVSTSIKQRYSEHIRRVLKPFESKIKPDHIIWVLMTIKNDYKLVIDFFDWWCQRRDPSIEVRCIIVHIATAQKDAKTVHRLIHDFWARPSVDVTVFFPQFLEKLIYTYKDWGSNPFVFDIFFQVLVELGSLDYGRKLFDKMLHYGLVLSVSSCNFFLSRLSHEIEGHKMMLKVFHEFSEVGVCWDNESHNIVIHSLCRIGKVKEAHNLLLQMELRGCMPDVVSYSTVINGYCAAGQLESVMKIIEEMQVKGLKPNVFTFNSIILLLSKRGKVHDAEKILKEMTSQGITPDNVVYTTLIDGFCKTGNISAAYSLFNEMQSLNITPDLITYTALISGLCQTGNIAEADKLLNYMLGQGLELDEFIYTTLIDGYCKAGEIKAAFSLHNKMVQMQFVPNIVTYTTLVDGLCKLGELETANELLHEMCGKGLELNTGDVNQAVKLMEDMEAAGICPDAFTYTTLMDAYCKLGEMGKAHGLLRQMLLRGLQPTIVTFNVLMNGFCMSGMLEEGDKLLKWMLEKGIIPNATTYNSLMKQYSVRNNMCMTSEIYKGMLGQGVVPNANTFNILIRGHCKARNMKEAWFLHKEMIKKGFTPTLETYHALIKGFLKRKKYSEAKEMFEEMRRYGLLADKELYSIFADMNYEQGNFDLALELCDEAQKTSCLAPNDTNLFRAVKSVQVVLLCKSSDDILRQASLLYLGGEGRTDESPLKQSCLDQKEACKLGCKDRNSKAPHYFNLYLMFIAAELLVIDLTFIFLRESGVVDLEFYCNEVYYSIPPINVKKHRKLGEDL</sequence>
<feature type="repeat" description="PPR" evidence="3">
    <location>
        <begin position="628"/>
        <end position="662"/>
    </location>
</feature>
<feature type="repeat" description="PPR" evidence="3">
    <location>
        <begin position="466"/>
        <end position="500"/>
    </location>
</feature>
<dbReference type="AlphaFoldDB" id="A0A9J5YTZ9"/>
<feature type="repeat" description="PPR" evidence="3">
    <location>
        <begin position="396"/>
        <end position="430"/>
    </location>
</feature>
<dbReference type="PANTHER" id="PTHR47932:SF62">
    <property type="entry name" value="EXPRESSED PROTEIN"/>
    <property type="match status" value="1"/>
</dbReference>
<dbReference type="PANTHER" id="PTHR47932">
    <property type="entry name" value="ATPASE EXPRESSION PROTEIN 3"/>
    <property type="match status" value="1"/>
</dbReference>
<dbReference type="PROSITE" id="PS51375">
    <property type="entry name" value="PPR"/>
    <property type="match status" value="12"/>
</dbReference>
<dbReference type="GO" id="GO:0003729">
    <property type="term" value="F:mRNA binding"/>
    <property type="evidence" value="ECO:0007669"/>
    <property type="project" value="TreeGrafter"/>
</dbReference>
<dbReference type="InterPro" id="IPR002885">
    <property type="entry name" value="PPR_rpt"/>
</dbReference>
<feature type="repeat" description="PPR" evidence="3">
    <location>
        <begin position="291"/>
        <end position="325"/>
    </location>
</feature>
<dbReference type="Proteomes" id="UP000824120">
    <property type="component" value="Chromosome 5"/>
</dbReference>
<keyword evidence="5" id="KW-1185">Reference proteome</keyword>
<evidence type="ECO:0000256" key="2">
    <source>
        <dbReference type="ARBA" id="ARBA00022737"/>
    </source>
</evidence>
<accession>A0A9J5YTZ9</accession>
<dbReference type="Gene3D" id="1.25.40.10">
    <property type="entry name" value="Tetratricopeptide repeat domain"/>
    <property type="match status" value="5"/>
</dbReference>
<feature type="repeat" description="PPR" evidence="3">
    <location>
        <begin position="663"/>
        <end position="697"/>
    </location>
</feature>
<dbReference type="EMBL" id="JACXVP010000005">
    <property type="protein sequence ID" value="KAG5604243.1"/>
    <property type="molecule type" value="Genomic_DNA"/>
</dbReference>
<evidence type="ECO:0000256" key="3">
    <source>
        <dbReference type="PROSITE-ProRule" id="PRU00708"/>
    </source>
</evidence>
<dbReference type="OrthoDB" id="185373at2759"/>
<dbReference type="InterPro" id="IPR011990">
    <property type="entry name" value="TPR-like_helical_dom_sf"/>
</dbReference>
<gene>
    <name evidence="4" type="ORF">H5410_025735</name>
</gene>
<name>A0A9J5YTZ9_SOLCO</name>
<evidence type="ECO:0000256" key="1">
    <source>
        <dbReference type="ARBA" id="ARBA00007626"/>
    </source>
</evidence>
<comment type="caution">
    <text evidence="4">The sequence shown here is derived from an EMBL/GenBank/DDBJ whole genome shotgun (WGS) entry which is preliminary data.</text>
</comment>
<keyword evidence="2" id="KW-0677">Repeat</keyword>
<feature type="repeat" description="PPR" evidence="3">
    <location>
        <begin position="326"/>
        <end position="360"/>
    </location>
</feature>
<dbReference type="FunFam" id="1.25.40.10:FF:000558">
    <property type="entry name" value="Pentatricopeptide repeat-containing protein At5g39710"/>
    <property type="match status" value="1"/>
</dbReference>
<proteinExistence type="inferred from homology"/>
<protein>
    <recommendedName>
        <fullName evidence="6">Pentatricopeptide repeat-containing protein</fullName>
    </recommendedName>
</protein>
<feature type="repeat" description="PPR" evidence="3">
    <location>
        <begin position="523"/>
        <end position="557"/>
    </location>
</feature>
<reference evidence="4 5" key="1">
    <citation type="submission" date="2020-09" db="EMBL/GenBank/DDBJ databases">
        <title>De no assembly of potato wild relative species, Solanum commersonii.</title>
        <authorList>
            <person name="Cho K."/>
        </authorList>
    </citation>
    <scope>NUCLEOTIDE SEQUENCE [LARGE SCALE GENOMIC DNA]</scope>
    <source>
        <strain evidence="4">LZ3.2</strain>
        <tissue evidence="4">Leaf</tissue>
    </source>
</reference>
<dbReference type="Pfam" id="PF12854">
    <property type="entry name" value="PPR_1"/>
    <property type="match status" value="1"/>
</dbReference>
<comment type="similarity">
    <text evidence="1">Belongs to the PPR family. P subfamily.</text>
</comment>